<keyword evidence="3" id="KW-1185">Reference proteome</keyword>
<evidence type="ECO:0000313" key="2">
    <source>
        <dbReference type="EMBL" id="CAL4070653.1"/>
    </source>
</evidence>
<accession>A0AAV2Q7E6</accession>
<dbReference type="Proteomes" id="UP001497623">
    <property type="component" value="Unassembled WGS sequence"/>
</dbReference>
<dbReference type="SMART" id="SM00494">
    <property type="entry name" value="ChtBD2"/>
    <property type="match status" value="1"/>
</dbReference>
<sequence length="105" mass="11838">MVMATAAIGQDLQSTFKCEGRPSGFYTDVESNCQVFHVCVPDTNLETRQFTFSCGRSTVFSQVDQTCVHSDMAPPCQESQLTGDTTGRDFFEIFKEFLKKNMWVT</sequence>
<name>A0AAV2Q7E6_MEGNR</name>
<evidence type="ECO:0000313" key="3">
    <source>
        <dbReference type="Proteomes" id="UP001497623"/>
    </source>
</evidence>
<feature type="domain" description="Chitin-binding type-2" evidence="1">
    <location>
        <begin position="15"/>
        <end position="78"/>
    </location>
</feature>
<dbReference type="EMBL" id="CAXKWB010003843">
    <property type="protein sequence ID" value="CAL4070653.1"/>
    <property type="molecule type" value="Genomic_DNA"/>
</dbReference>
<protein>
    <recommendedName>
        <fullName evidence="1">Chitin-binding type-2 domain-containing protein</fullName>
    </recommendedName>
</protein>
<dbReference type="GO" id="GO:0008061">
    <property type="term" value="F:chitin binding"/>
    <property type="evidence" value="ECO:0007669"/>
    <property type="project" value="InterPro"/>
</dbReference>
<dbReference type="PROSITE" id="PS50940">
    <property type="entry name" value="CHIT_BIND_II"/>
    <property type="match status" value="1"/>
</dbReference>
<reference evidence="2 3" key="1">
    <citation type="submission" date="2024-05" db="EMBL/GenBank/DDBJ databases">
        <authorList>
            <person name="Wallberg A."/>
        </authorList>
    </citation>
    <scope>NUCLEOTIDE SEQUENCE [LARGE SCALE GENOMIC DNA]</scope>
</reference>
<dbReference type="PANTHER" id="PTHR22933">
    <property type="entry name" value="FI18007P1-RELATED"/>
    <property type="match status" value="1"/>
</dbReference>
<dbReference type="Pfam" id="PF01607">
    <property type="entry name" value="CBM_14"/>
    <property type="match status" value="1"/>
</dbReference>
<evidence type="ECO:0000259" key="1">
    <source>
        <dbReference type="PROSITE" id="PS50940"/>
    </source>
</evidence>
<dbReference type="AlphaFoldDB" id="A0AAV2Q7E6"/>
<dbReference type="InterPro" id="IPR036508">
    <property type="entry name" value="Chitin-bd_dom_sf"/>
</dbReference>
<comment type="caution">
    <text evidence="2">The sequence shown here is derived from an EMBL/GenBank/DDBJ whole genome shotgun (WGS) entry which is preliminary data.</text>
</comment>
<dbReference type="GO" id="GO:0005576">
    <property type="term" value="C:extracellular region"/>
    <property type="evidence" value="ECO:0007669"/>
    <property type="project" value="InterPro"/>
</dbReference>
<dbReference type="InterPro" id="IPR002557">
    <property type="entry name" value="Chitin-bd_dom"/>
</dbReference>
<dbReference type="PANTHER" id="PTHR22933:SF43">
    <property type="entry name" value="LP10131P"/>
    <property type="match status" value="1"/>
</dbReference>
<dbReference type="Gene3D" id="2.170.140.10">
    <property type="entry name" value="Chitin binding domain"/>
    <property type="match status" value="1"/>
</dbReference>
<organism evidence="2 3">
    <name type="scientific">Meganyctiphanes norvegica</name>
    <name type="common">Northern krill</name>
    <name type="synonym">Thysanopoda norvegica</name>
    <dbReference type="NCBI Taxonomy" id="48144"/>
    <lineage>
        <taxon>Eukaryota</taxon>
        <taxon>Metazoa</taxon>
        <taxon>Ecdysozoa</taxon>
        <taxon>Arthropoda</taxon>
        <taxon>Crustacea</taxon>
        <taxon>Multicrustacea</taxon>
        <taxon>Malacostraca</taxon>
        <taxon>Eumalacostraca</taxon>
        <taxon>Eucarida</taxon>
        <taxon>Euphausiacea</taxon>
        <taxon>Euphausiidae</taxon>
        <taxon>Meganyctiphanes</taxon>
    </lineage>
</organism>
<dbReference type="SUPFAM" id="SSF57625">
    <property type="entry name" value="Invertebrate chitin-binding proteins"/>
    <property type="match status" value="1"/>
</dbReference>
<proteinExistence type="predicted"/>
<dbReference type="InterPro" id="IPR052976">
    <property type="entry name" value="Scoloptoxin-like"/>
</dbReference>
<gene>
    <name evidence="2" type="ORF">MNOR_LOCUS8321</name>
</gene>